<evidence type="ECO:0000313" key="2">
    <source>
        <dbReference type="Proteomes" id="UP001430848"/>
    </source>
</evidence>
<reference evidence="1 2" key="1">
    <citation type="submission" date="2024-02" db="EMBL/GenBank/DDBJ databases">
        <title>De novo assembly and annotation of 12 fungi associated with fruit tree decline syndrome in Ontario, Canada.</title>
        <authorList>
            <person name="Sulman M."/>
            <person name="Ellouze W."/>
            <person name="Ilyukhin E."/>
        </authorList>
    </citation>
    <scope>NUCLEOTIDE SEQUENCE [LARGE SCALE GENOMIC DNA]</scope>
    <source>
        <strain evidence="1 2">M169</strain>
    </source>
</reference>
<sequence>MSAHKSYDYNTMKSTAAEVEAALAEWRSTNASRNKQRLKIYVDAIMNAEDDEADEEDLNRDRLDSLAALLEDTSESLAADGIGTPAEFLERFDELAPKYRLDGTEGGDCTPQQRADISGREFAELETVLKERAPEGVVRDTIAVPEEFRVLARHVLGICGPHLPKDQHVIAMNFWADDVTQSIASRVHRPSDIPFGGGDLAGSAGLEVALGWCPGLCTDGDFVCVYSRELDGDEWAWRFAWTGPGDLYVCDTIPELFRWILDDMANSRLPNLEGMSDGDILGGMWGGV</sequence>
<organism evidence="1 2">
    <name type="scientific">Diaporthe eres</name>
    <name type="common">Phomopsis oblonga</name>
    <dbReference type="NCBI Taxonomy" id="83184"/>
    <lineage>
        <taxon>Eukaryota</taxon>
        <taxon>Fungi</taxon>
        <taxon>Dikarya</taxon>
        <taxon>Ascomycota</taxon>
        <taxon>Pezizomycotina</taxon>
        <taxon>Sordariomycetes</taxon>
        <taxon>Sordariomycetidae</taxon>
        <taxon>Diaporthales</taxon>
        <taxon>Diaporthaceae</taxon>
        <taxon>Diaporthe</taxon>
        <taxon>Diaporthe eres species complex</taxon>
    </lineage>
</organism>
<gene>
    <name evidence="1" type="ORF">SLS63_004836</name>
</gene>
<dbReference type="Proteomes" id="UP001430848">
    <property type="component" value="Unassembled WGS sequence"/>
</dbReference>
<keyword evidence="2" id="KW-1185">Reference proteome</keyword>
<evidence type="ECO:0000313" key="1">
    <source>
        <dbReference type="EMBL" id="KAK7732581.1"/>
    </source>
</evidence>
<name>A0ABR1PCA7_DIAER</name>
<evidence type="ECO:0008006" key="3">
    <source>
        <dbReference type="Google" id="ProtNLM"/>
    </source>
</evidence>
<comment type="caution">
    <text evidence="1">The sequence shown here is derived from an EMBL/GenBank/DDBJ whole genome shotgun (WGS) entry which is preliminary data.</text>
</comment>
<protein>
    <recommendedName>
        <fullName evidence="3">Knr4/Smi1-like domain-containing protein</fullName>
    </recommendedName>
</protein>
<proteinExistence type="predicted"/>
<dbReference type="EMBL" id="JAKNSF020000019">
    <property type="protein sequence ID" value="KAK7732581.1"/>
    <property type="molecule type" value="Genomic_DNA"/>
</dbReference>
<accession>A0ABR1PCA7</accession>